<keyword evidence="1" id="KW-0285">Flavoprotein</keyword>
<dbReference type="PATRIC" id="fig|206506.3.peg.1801"/>
<dbReference type="Proteomes" id="UP000078084">
    <property type="component" value="Unassembled WGS sequence"/>
</dbReference>
<comment type="caution">
    <text evidence="4">The sequence shown here is derived from an EMBL/GenBank/DDBJ whole genome shotgun (WGS) entry which is preliminary data.</text>
</comment>
<organism evidence="4 5">
    <name type="scientific">Kerstersia gyiorum</name>
    <dbReference type="NCBI Taxonomy" id="206506"/>
    <lineage>
        <taxon>Bacteria</taxon>
        <taxon>Pseudomonadati</taxon>
        <taxon>Pseudomonadota</taxon>
        <taxon>Betaproteobacteria</taxon>
        <taxon>Burkholderiales</taxon>
        <taxon>Alcaligenaceae</taxon>
        <taxon>Kerstersia</taxon>
    </lineage>
</organism>
<dbReference type="InterPro" id="IPR036188">
    <property type="entry name" value="FAD/NAD-bd_sf"/>
</dbReference>
<sequence length="544" mass="56843">MASYPSSNLVRPGSHDHEYSADILVIGGSVAGCWAALSARTAGASVILAEKGVVGEAGVVAKASGSACYTRPGETAYNDKLIHSRHAAACGLDDLAYIEKVYEESYRIGLQLKALGFQSAYGLPTLDGSPPSLLAFQGPYALLFLREQLLQAGVQILDHSPALELLGHEGAVAGAAGYNTEDGQSWSVRAGAVILATGGNAFLSGAMGTEGTTGDGHLMAAEAGATFSGLEFSGHYGISPQGSPTTKGFWYSSATFYDGNGRELPANGWESVADVGRAIIETGGAYASMNRGNPHLKAFAKTVSSIYEHFRTIGVDPFTERFPLELRYEGLIRAAGGLTTDERSTTSVPGLYAAGDVTERTHLCGAAMSGAGPAIAWCLVSAKWAAQAAVAAAQPAPAPQQALHGLGGIGLRPRGAASNAPSAAIRQGVQAEILPIEKNVFRNLGGIRASLDKLETLWDQASAGLAPNADQSPRHARETAAMLAGARWIYRSASERRETRGMHRLQELPHADPAQQDRIIITGLDDIRLQRIPVTQAAPSTQAA</sequence>
<dbReference type="EMBL" id="LBNE01000004">
    <property type="protein sequence ID" value="KKO71974.1"/>
    <property type="molecule type" value="Genomic_DNA"/>
</dbReference>
<dbReference type="Gene3D" id="1.20.58.100">
    <property type="entry name" value="Fumarate reductase/succinate dehydrogenase flavoprotein-like, C-terminal domain"/>
    <property type="match status" value="1"/>
</dbReference>
<dbReference type="PANTHER" id="PTHR11632:SF51">
    <property type="entry name" value="SUCCINATE DEHYDROGENASE [UBIQUINONE] FLAVOPROTEIN SUBUNIT, MITOCHONDRIAL"/>
    <property type="match status" value="1"/>
</dbReference>
<keyword evidence="2" id="KW-0560">Oxidoreductase</keyword>
<feature type="domain" description="FAD-dependent oxidoreductase 2 FAD-binding" evidence="3">
    <location>
        <begin position="22"/>
        <end position="359"/>
    </location>
</feature>
<dbReference type="PRINTS" id="PR00368">
    <property type="entry name" value="FADPNR"/>
</dbReference>
<dbReference type="GO" id="GO:0016491">
    <property type="term" value="F:oxidoreductase activity"/>
    <property type="evidence" value="ECO:0007669"/>
    <property type="project" value="UniProtKB-KW"/>
</dbReference>
<proteinExistence type="predicted"/>
<name>A0A171KSV7_9BURK</name>
<evidence type="ECO:0000313" key="5">
    <source>
        <dbReference type="Proteomes" id="UP000078084"/>
    </source>
</evidence>
<dbReference type="RefSeq" id="WP_068370321.1">
    <property type="nucleotide sequence ID" value="NZ_LBNE01000004.1"/>
</dbReference>
<gene>
    <name evidence="4" type="ORF">AAV32_08425</name>
</gene>
<evidence type="ECO:0000259" key="3">
    <source>
        <dbReference type="Pfam" id="PF00890"/>
    </source>
</evidence>
<protein>
    <submittedName>
        <fullName evidence="4">FAD-dependent oxidoreductase</fullName>
    </submittedName>
</protein>
<dbReference type="SUPFAM" id="SSF51905">
    <property type="entry name" value="FAD/NAD(P)-binding domain"/>
    <property type="match status" value="1"/>
</dbReference>
<dbReference type="InterPro" id="IPR030664">
    <property type="entry name" value="SdhA/FrdA/AprA"/>
</dbReference>
<dbReference type="STRING" id="206506.AAV32_08425"/>
<dbReference type="SUPFAM" id="SSF46977">
    <property type="entry name" value="Succinate dehydrogenase/fumarate reductase flavoprotein C-terminal domain"/>
    <property type="match status" value="1"/>
</dbReference>
<dbReference type="InterPro" id="IPR003953">
    <property type="entry name" value="FAD-dep_OxRdtase_2_FAD-bd"/>
</dbReference>
<evidence type="ECO:0000256" key="1">
    <source>
        <dbReference type="ARBA" id="ARBA00022630"/>
    </source>
</evidence>
<accession>A0A171KSV7</accession>
<dbReference type="AlphaFoldDB" id="A0A171KSV7"/>
<reference evidence="4 5" key="1">
    <citation type="submission" date="2015-04" db="EMBL/GenBank/DDBJ databases">
        <title>Genome sequence of Kerstersia gyiorum CG1.</title>
        <authorList>
            <person name="Greninger A.L."/>
            <person name="Kozyreva V."/>
            <person name="Chaturvedi V."/>
        </authorList>
    </citation>
    <scope>NUCLEOTIDE SEQUENCE [LARGE SCALE GENOMIC DNA]</scope>
    <source>
        <strain evidence="4 5">CG1</strain>
    </source>
</reference>
<dbReference type="InterPro" id="IPR037099">
    <property type="entry name" value="Fum_R/Succ_DH_flav-like_C_sf"/>
</dbReference>
<dbReference type="PRINTS" id="PR00411">
    <property type="entry name" value="PNDRDTASEI"/>
</dbReference>
<keyword evidence="5" id="KW-1185">Reference proteome</keyword>
<dbReference type="Gene3D" id="3.50.50.60">
    <property type="entry name" value="FAD/NAD(P)-binding domain"/>
    <property type="match status" value="2"/>
</dbReference>
<evidence type="ECO:0000313" key="4">
    <source>
        <dbReference type="EMBL" id="KKO71974.1"/>
    </source>
</evidence>
<dbReference type="PANTHER" id="PTHR11632">
    <property type="entry name" value="SUCCINATE DEHYDROGENASE 2 FLAVOPROTEIN SUBUNIT"/>
    <property type="match status" value="1"/>
</dbReference>
<evidence type="ECO:0000256" key="2">
    <source>
        <dbReference type="ARBA" id="ARBA00023002"/>
    </source>
</evidence>
<dbReference type="Pfam" id="PF00890">
    <property type="entry name" value="FAD_binding_2"/>
    <property type="match status" value="1"/>
</dbReference>